<evidence type="ECO:0000256" key="6">
    <source>
        <dbReference type="ARBA" id="ARBA00023180"/>
    </source>
</evidence>
<dbReference type="OrthoDB" id="8040642at2759"/>
<dbReference type="Gene3D" id="3.40.50.1820">
    <property type="entry name" value="alpha/beta hydrolase"/>
    <property type="match status" value="1"/>
</dbReference>
<dbReference type="SUPFAM" id="SSF53474">
    <property type="entry name" value="alpha/beta-Hydrolases"/>
    <property type="match status" value="1"/>
</dbReference>
<organism evidence="11 12">
    <name type="scientific">Stentor coeruleus</name>
    <dbReference type="NCBI Taxonomy" id="5963"/>
    <lineage>
        <taxon>Eukaryota</taxon>
        <taxon>Sar</taxon>
        <taxon>Alveolata</taxon>
        <taxon>Ciliophora</taxon>
        <taxon>Postciliodesmatophora</taxon>
        <taxon>Heterotrichea</taxon>
        <taxon>Heterotrichida</taxon>
        <taxon>Stentoridae</taxon>
        <taxon>Stentor</taxon>
    </lineage>
</organism>
<dbReference type="EMBL" id="MPUH01001366">
    <property type="protein sequence ID" value="OMJ68206.1"/>
    <property type="molecule type" value="Genomic_DNA"/>
</dbReference>
<evidence type="ECO:0000313" key="11">
    <source>
        <dbReference type="EMBL" id="OMJ68206.1"/>
    </source>
</evidence>
<keyword evidence="2 9" id="KW-0732">Signal</keyword>
<dbReference type="PIRSF" id="PIRSF000862">
    <property type="entry name" value="Steryl_ester_lip"/>
    <property type="match status" value="1"/>
</dbReference>
<gene>
    <name evidence="11" type="ORF">SteCoe_34408</name>
</gene>
<evidence type="ECO:0000256" key="8">
    <source>
        <dbReference type="PIRSR" id="PIRSR000862-1"/>
    </source>
</evidence>
<dbReference type="Pfam" id="PF04083">
    <property type="entry name" value="Abhydro_lipase"/>
    <property type="match status" value="1"/>
</dbReference>
<sequence>MLIASLFILGIYVAQATDLDALRTFGEVCTAHGYRFEAHNVTTSDGYILTLYRIPGKEFVPIVSGKPVVFLQHGLLDLADTWITNQPCQGFMFSDAGYDVWFGNSRGSYHSLGHVKWNYTTDPQYWQFTWQHMADYDIPSSISFVLQLTKQQKLTYIGHSQGTLIMFAHLASNPSFIDNLNIFIALAPVGSVRHMDVPMFNILKEFPLMKALEDVGVYEFLPNHHENLLFYEVCYRTGLACEDVINFFAGVQVESDNTERFPVIMAHEPGGTSTLNMEHWQQMADYLTYKVQKFNYGKEGNLANYGQTDAPVYDMSKVPGPIAIFSGDLDRLADPVDVQWLESVIPKSSIVFNTVENKFGHQTFLWGNATAMEYFNTVIQVANQYKGNRFFNH</sequence>
<feature type="active site" description="Charge relay system" evidence="8">
    <location>
        <position position="330"/>
    </location>
</feature>
<comment type="caution">
    <text evidence="11">The sequence shown here is derived from an EMBL/GenBank/DDBJ whole genome shotgun (WGS) entry which is preliminary data.</text>
</comment>
<dbReference type="FunFam" id="3.40.50.1820:FF:000057">
    <property type="entry name" value="Lipase"/>
    <property type="match status" value="1"/>
</dbReference>
<keyword evidence="3 7" id="KW-0378">Hydrolase</keyword>
<name>A0A1R2AUL0_9CILI</name>
<feature type="active site" description="Nucleophile" evidence="8">
    <location>
        <position position="160"/>
    </location>
</feature>
<feature type="signal peptide" evidence="9">
    <location>
        <begin position="1"/>
        <end position="16"/>
    </location>
</feature>
<dbReference type="GO" id="GO:0016042">
    <property type="term" value="P:lipid catabolic process"/>
    <property type="evidence" value="ECO:0007669"/>
    <property type="project" value="UniProtKB-KW"/>
</dbReference>
<evidence type="ECO:0000256" key="1">
    <source>
        <dbReference type="ARBA" id="ARBA00010701"/>
    </source>
</evidence>
<feature type="chain" id="PRO_5013385797" description="Lipase" evidence="9">
    <location>
        <begin position="17"/>
        <end position="393"/>
    </location>
</feature>
<evidence type="ECO:0000256" key="3">
    <source>
        <dbReference type="ARBA" id="ARBA00022801"/>
    </source>
</evidence>
<accession>A0A1R2AUL0</accession>
<evidence type="ECO:0000313" key="12">
    <source>
        <dbReference type="Proteomes" id="UP000187209"/>
    </source>
</evidence>
<evidence type="ECO:0000256" key="9">
    <source>
        <dbReference type="SAM" id="SignalP"/>
    </source>
</evidence>
<proteinExistence type="inferred from homology"/>
<protein>
    <recommendedName>
        <fullName evidence="7">Lipase</fullName>
    </recommendedName>
</protein>
<feature type="active site" description="Charge relay system" evidence="8">
    <location>
        <position position="361"/>
    </location>
</feature>
<dbReference type="InterPro" id="IPR025483">
    <property type="entry name" value="Lipase_euk"/>
</dbReference>
<keyword evidence="4 7" id="KW-0442">Lipid degradation</keyword>
<dbReference type="AlphaFoldDB" id="A0A1R2AUL0"/>
<dbReference type="PANTHER" id="PTHR11005">
    <property type="entry name" value="LYSOSOMAL ACID LIPASE-RELATED"/>
    <property type="match status" value="1"/>
</dbReference>
<dbReference type="InterPro" id="IPR006693">
    <property type="entry name" value="AB_hydrolase_lipase"/>
</dbReference>
<evidence type="ECO:0000256" key="4">
    <source>
        <dbReference type="ARBA" id="ARBA00022963"/>
    </source>
</evidence>
<dbReference type="GO" id="GO:0016788">
    <property type="term" value="F:hydrolase activity, acting on ester bonds"/>
    <property type="evidence" value="ECO:0007669"/>
    <property type="project" value="InterPro"/>
</dbReference>
<comment type="similarity">
    <text evidence="1 7">Belongs to the AB hydrolase superfamily. Lipase family.</text>
</comment>
<evidence type="ECO:0000256" key="2">
    <source>
        <dbReference type="ARBA" id="ARBA00022729"/>
    </source>
</evidence>
<dbReference type="InterPro" id="IPR029058">
    <property type="entry name" value="AB_hydrolase_fold"/>
</dbReference>
<dbReference type="Proteomes" id="UP000187209">
    <property type="component" value="Unassembled WGS sequence"/>
</dbReference>
<evidence type="ECO:0000256" key="7">
    <source>
        <dbReference type="PIRNR" id="PIRNR000862"/>
    </source>
</evidence>
<keyword evidence="12" id="KW-1185">Reference proteome</keyword>
<reference evidence="11 12" key="1">
    <citation type="submission" date="2016-11" db="EMBL/GenBank/DDBJ databases">
        <title>The macronuclear genome of Stentor coeruleus: a giant cell with tiny introns.</title>
        <authorList>
            <person name="Slabodnick M."/>
            <person name="Ruby J.G."/>
            <person name="Reiff S.B."/>
            <person name="Swart E.C."/>
            <person name="Gosai S."/>
            <person name="Prabakaran S."/>
            <person name="Witkowska E."/>
            <person name="Larue G.E."/>
            <person name="Fisher S."/>
            <person name="Freeman R.M."/>
            <person name="Gunawardena J."/>
            <person name="Chu W."/>
            <person name="Stover N.A."/>
            <person name="Gregory B.D."/>
            <person name="Nowacki M."/>
            <person name="Derisi J."/>
            <person name="Roy S.W."/>
            <person name="Marshall W.F."/>
            <person name="Sood P."/>
        </authorList>
    </citation>
    <scope>NUCLEOTIDE SEQUENCE [LARGE SCALE GENOMIC DNA]</scope>
    <source>
        <strain evidence="11">WM001</strain>
    </source>
</reference>
<keyword evidence="6" id="KW-0325">Glycoprotein</keyword>
<feature type="domain" description="Partial AB-hydrolase lipase" evidence="10">
    <location>
        <begin position="27"/>
        <end position="85"/>
    </location>
</feature>
<evidence type="ECO:0000259" key="10">
    <source>
        <dbReference type="Pfam" id="PF04083"/>
    </source>
</evidence>
<evidence type="ECO:0000256" key="5">
    <source>
        <dbReference type="ARBA" id="ARBA00023098"/>
    </source>
</evidence>
<keyword evidence="5" id="KW-0443">Lipid metabolism</keyword>